<gene>
    <name evidence="2" type="ORF">RchiOBHm_Chr1g0372071</name>
</gene>
<evidence type="ECO:0000313" key="2">
    <source>
        <dbReference type="EMBL" id="PRQ59609.1"/>
    </source>
</evidence>
<reference evidence="2 3" key="1">
    <citation type="journal article" date="2018" name="Nat. Genet.">
        <title>The Rosa genome provides new insights in the design of modern roses.</title>
        <authorList>
            <person name="Bendahmane M."/>
        </authorList>
    </citation>
    <scope>NUCLEOTIDE SEQUENCE [LARGE SCALE GENOMIC DNA]</scope>
    <source>
        <strain evidence="3">cv. Old Blush</strain>
    </source>
</reference>
<evidence type="ECO:0000256" key="1">
    <source>
        <dbReference type="SAM" id="MobiDB-lite"/>
    </source>
</evidence>
<evidence type="ECO:0000313" key="3">
    <source>
        <dbReference type="Proteomes" id="UP000238479"/>
    </source>
</evidence>
<protein>
    <submittedName>
        <fullName evidence="2">Uncharacterized protein</fullName>
    </submittedName>
</protein>
<dbReference type="Proteomes" id="UP000238479">
    <property type="component" value="Chromosome 1"/>
</dbReference>
<proteinExistence type="predicted"/>
<keyword evidence="3" id="KW-1185">Reference proteome</keyword>
<accession>A0A2P6SLR1</accession>
<name>A0A2P6SLR1_ROSCH</name>
<organism evidence="2 3">
    <name type="scientific">Rosa chinensis</name>
    <name type="common">China rose</name>
    <dbReference type="NCBI Taxonomy" id="74649"/>
    <lineage>
        <taxon>Eukaryota</taxon>
        <taxon>Viridiplantae</taxon>
        <taxon>Streptophyta</taxon>
        <taxon>Embryophyta</taxon>
        <taxon>Tracheophyta</taxon>
        <taxon>Spermatophyta</taxon>
        <taxon>Magnoliopsida</taxon>
        <taxon>eudicotyledons</taxon>
        <taxon>Gunneridae</taxon>
        <taxon>Pentapetalae</taxon>
        <taxon>rosids</taxon>
        <taxon>fabids</taxon>
        <taxon>Rosales</taxon>
        <taxon>Rosaceae</taxon>
        <taxon>Rosoideae</taxon>
        <taxon>Rosoideae incertae sedis</taxon>
        <taxon>Rosa</taxon>
    </lineage>
</organism>
<dbReference type="Gramene" id="PRQ59609">
    <property type="protein sequence ID" value="PRQ59609"/>
    <property type="gene ID" value="RchiOBHm_Chr1g0372071"/>
</dbReference>
<dbReference type="EMBL" id="PDCK01000039">
    <property type="protein sequence ID" value="PRQ59609.1"/>
    <property type="molecule type" value="Genomic_DNA"/>
</dbReference>
<comment type="caution">
    <text evidence="2">The sequence shown here is derived from an EMBL/GenBank/DDBJ whole genome shotgun (WGS) entry which is preliminary data.</text>
</comment>
<sequence>MYLAAGAPNYLYNGYIGASAIHLGGGHRIQVLTEQWQTKKPSRRGGSGCVVVSLPKTRGGRASWLGGLWVGLGSIFPRPEGGQQEAASPSGAKTGSDWLRSDRRDSIWSVLRGTVG</sequence>
<dbReference type="AlphaFoldDB" id="A0A2P6SLR1"/>
<feature type="region of interest" description="Disordered" evidence="1">
    <location>
        <begin position="80"/>
        <end position="99"/>
    </location>
</feature>